<dbReference type="CDD" id="cd05288">
    <property type="entry name" value="PGDH"/>
    <property type="match status" value="1"/>
</dbReference>
<dbReference type="Gene3D" id="3.90.180.10">
    <property type="entry name" value="Medium-chain alcohol dehydrogenases, catalytic domain"/>
    <property type="match status" value="1"/>
</dbReference>
<dbReference type="PANTHER" id="PTHR43205">
    <property type="entry name" value="PROSTAGLANDIN REDUCTASE"/>
    <property type="match status" value="1"/>
</dbReference>
<dbReference type="EMBL" id="JAQQWP010000002">
    <property type="protein sequence ID" value="KAK8130576.1"/>
    <property type="molecule type" value="Genomic_DNA"/>
</dbReference>
<dbReference type="Pfam" id="PF00107">
    <property type="entry name" value="ADH_zinc_N"/>
    <property type="match status" value="1"/>
</dbReference>
<dbReference type="InterPro" id="IPR036291">
    <property type="entry name" value="NAD(P)-bd_dom_sf"/>
</dbReference>
<accession>A0AAW0RA00</accession>
<keyword evidence="1" id="KW-0560">Oxidoreductase</keyword>
<name>A0AAW0RA00_9PEZI</name>
<sequence length="376" mass="40700">MDEPRQNVTIFLAERPTYGIVPGKTFTSKTGPSPTVEDLKDGEVLVETLYLSLDPFMRGMLNGKFHPTLSTRLSDPDINFLILQIGMVSGAVTRVLGSKSAKANPGDIVHTFSGWTEVAIVPEAAVDVIQLPQGGKPTDILMAALSKFSEVSGRDYHTDESDFLDGAGTTAYIGMKNIANVKPGETLVVSAAAGAVGTMVGQIAKLHGARVIGITGSDQKCDWLCNEVGFDAALNYKSPTLVQDLESATPNEVDVYWDNVGGQLLDTLLNRAAKKSRFVICGAISEYNTLPEQRWGVKNIIELGKKRIRMEGFVVLDHAQELPQARAQLFDWIQQGKLKVFNTVLKGGIKEAESALVKLFNGENHGKLSLEVKAIV</sequence>
<dbReference type="InterPro" id="IPR011032">
    <property type="entry name" value="GroES-like_sf"/>
</dbReference>
<reference evidence="5 6" key="1">
    <citation type="submission" date="2023-01" db="EMBL/GenBank/DDBJ databases">
        <title>Analysis of 21 Apiospora genomes using comparative genomics revels a genus with tremendous synthesis potential of carbohydrate active enzymes and secondary metabolites.</title>
        <authorList>
            <person name="Sorensen T."/>
        </authorList>
    </citation>
    <scope>NUCLEOTIDE SEQUENCE [LARGE SCALE GENOMIC DNA]</scope>
    <source>
        <strain evidence="5 6">CBS 117206</strain>
    </source>
</reference>
<evidence type="ECO:0000256" key="3">
    <source>
        <dbReference type="ARBA" id="ARBA00083301"/>
    </source>
</evidence>
<dbReference type="Proteomes" id="UP001392437">
    <property type="component" value="Unassembled WGS sequence"/>
</dbReference>
<dbReference type="SUPFAM" id="SSF50129">
    <property type="entry name" value="GroES-like"/>
    <property type="match status" value="1"/>
</dbReference>
<keyword evidence="6" id="KW-1185">Reference proteome</keyword>
<gene>
    <name evidence="5" type="ORF">PG999_002956</name>
</gene>
<dbReference type="PANTHER" id="PTHR43205:SF42">
    <property type="entry name" value="ALCOHOL DEHYDROGENASE, ZINC-CONTAINING (AFU_ORTHOLOGUE AFUA_7G04530)"/>
    <property type="match status" value="1"/>
</dbReference>
<dbReference type="SUPFAM" id="SSF51735">
    <property type="entry name" value="NAD(P)-binding Rossmann-fold domains"/>
    <property type="match status" value="1"/>
</dbReference>
<evidence type="ECO:0000256" key="2">
    <source>
        <dbReference type="ARBA" id="ARBA00069006"/>
    </source>
</evidence>
<dbReference type="InterPro" id="IPR013149">
    <property type="entry name" value="ADH-like_C"/>
</dbReference>
<organism evidence="5 6">
    <name type="scientific">Apiospora kogelbergensis</name>
    <dbReference type="NCBI Taxonomy" id="1337665"/>
    <lineage>
        <taxon>Eukaryota</taxon>
        <taxon>Fungi</taxon>
        <taxon>Dikarya</taxon>
        <taxon>Ascomycota</taxon>
        <taxon>Pezizomycotina</taxon>
        <taxon>Sordariomycetes</taxon>
        <taxon>Xylariomycetidae</taxon>
        <taxon>Amphisphaeriales</taxon>
        <taxon>Apiosporaceae</taxon>
        <taxon>Apiospora</taxon>
    </lineage>
</organism>
<comment type="caution">
    <text evidence="5">The sequence shown here is derived from an EMBL/GenBank/DDBJ whole genome shotgun (WGS) entry which is preliminary data.</text>
</comment>
<evidence type="ECO:0000313" key="6">
    <source>
        <dbReference type="Proteomes" id="UP001392437"/>
    </source>
</evidence>
<dbReference type="InterPro" id="IPR020843">
    <property type="entry name" value="ER"/>
</dbReference>
<dbReference type="AlphaFoldDB" id="A0AAW0RA00"/>
<proteinExistence type="predicted"/>
<dbReference type="Gene3D" id="3.40.50.720">
    <property type="entry name" value="NAD(P)-binding Rossmann-like Domain"/>
    <property type="match status" value="1"/>
</dbReference>
<dbReference type="GO" id="GO:0016628">
    <property type="term" value="F:oxidoreductase activity, acting on the CH-CH group of donors, NAD or NADP as acceptor"/>
    <property type="evidence" value="ECO:0007669"/>
    <property type="project" value="InterPro"/>
</dbReference>
<evidence type="ECO:0000256" key="1">
    <source>
        <dbReference type="ARBA" id="ARBA00023002"/>
    </source>
</evidence>
<evidence type="ECO:0000259" key="4">
    <source>
        <dbReference type="SMART" id="SM00829"/>
    </source>
</evidence>
<evidence type="ECO:0000313" key="5">
    <source>
        <dbReference type="EMBL" id="KAK8130576.1"/>
    </source>
</evidence>
<dbReference type="SMART" id="SM00829">
    <property type="entry name" value="PKS_ER"/>
    <property type="match status" value="1"/>
</dbReference>
<dbReference type="InterPro" id="IPR045010">
    <property type="entry name" value="MDR_fam"/>
</dbReference>
<feature type="domain" description="Enoyl reductase (ER)" evidence="4">
    <location>
        <begin position="19"/>
        <end position="370"/>
    </location>
</feature>
<dbReference type="InterPro" id="IPR041694">
    <property type="entry name" value="ADH_N_2"/>
</dbReference>
<protein>
    <recommendedName>
        <fullName evidence="2">Dehydrogenase FUB6</fullName>
    </recommendedName>
    <alternativeName>
        <fullName evidence="3">Fusaric acid biosynthesis protein 6</fullName>
    </alternativeName>
</protein>
<dbReference type="FunFam" id="3.40.50.720:FF:000121">
    <property type="entry name" value="Prostaglandin reductase 2"/>
    <property type="match status" value="1"/>
</dbReference>
<dbReference type="Pfam" id="PF16884">
    <property type="entry name" value="ADH_N_2"/>
    <property type="match status" value="1"/>
</dbReference>